<name>A0ABC8R117_9AQUA</name>
<dbReference type="AlphaFoldDB" id="A0ABC8R117"/>
<proteinExistence type="predicted"/>
<protein>
    <submittedName>
        <fullName evidence="2">Uncharacterized protein</fullName>
    </submittedName>
</protein>
<dbReference type="Proteomes" id="UP001642360">
    <property type="component" value="Unassembled WGS sequence"/>
</dbReference>
<organism evidence="2 3">
    <name type="scientific">Ilex paraguariensis</name>
    <name type="common">yerba mate</name>
    <dbReference type="NCBI Taxonomy" id="185542"/>
    <lineage>
        <taxon>Eukaryota</taxon>
        <taxon>Viridiplantae</taxon>
        <taxon>Streptophyta</taxon>
        <taxon>Embryophyta</taxon>
        <taxon>Tracheophyta</taxon>
        <taxon>Spermatophyta</taxon>
        <taxon>Magnoliopsida</taxon>
        <taxon>eudicotyledons</taxon>
        <taxon>Gunneridae</taxon>
        <taxon>Pentapetalae</taxon>
        <taxon>asterids</taxon>
        <taxon>campanulids</taxon>
        <taxon>Aquifoliales</taxon>
        <taxon>Aquifoliaceae</taxon>
        <taxon>Ilex</taxon>
    </lineage>
</organism>
<reference evidence="2 3" key="1">
    <citation type="submission" date="2024-02" db="EMBL/GenBank/DDBJ databases">
        <authorList>
            <person name="Vignale AGUSTIN F."/>
            <person name="Sosa J E."/>
            <person name="Modenutti C."/>
        </authorList>
    </citation>
    <scope>NUCLEOTIDE SEQUENCE [LARGE SCALE GENOMIC DNA]</scope>
</reference>
<evidence type="ECO:0000256" key="1">
    <source>
        <dbReference type="SAM" id="SignalP"/>
    </source>
</evidence>
<feature type="chain" id="PRO_5044781351" evidence="1">
    <location>
        <begin position="39"/>
        <end position="73"/>
    </location>
</feature>
<dbReference type="EMBL" id="CAUOFW020000905">
    <property type="protein sequence ID" value="CAK9138689.1"/>
    <property type="molecule type" value="Genomic_DNA"/>
</dbReference>
<evidence type="ECO:0000313" key="2">
    <source>
        <dbReference type="EMBL" id="CAK9138689.1"/>
    </source>
</evidence>
<gene>
    <name evidence="2" type="ORF">ILEXP_LOCUS6037</name>
</gene>
<keyword evidence="1" id="KW-0732">Signal</keyword>
<evidence type="ECO:0000313" key="3">
    <source>
        <dbReference type="Proteomes" id="UP001642360"/>
    </source>
</evidence>
<feature type="signal peptide" evidence="1">
    <location>
        <begin position="1"/>
        <end position="38"/>
    </location>
</feature>
<sequence>MDLNRKASHPENPQKVMRKTWTVIFLILLLFMWPLTASLQTTRSDKEVLVKSIRQVFIIPNEYATNLTKKGIV</sequence>
<accession>A0ABC8R117</accession>
<comment type="caution">
    <text evidence="2">The sequence shown here is derived from an EMBL/GenBank/DDBJ whole genome shotgun (WGS) entry which is preliminary data.</text>
</comment>
<keyword evidence="3" id="KW-1185">Reference proteome</keyword>